<protein>
    <submittedName>
        <fullName evidence="1">Uncharacterized protein</fullName>
    </submittedName>
</protein>
<keyword evidence="2" id="KW-1185">Reference proteome</keyword>
<proteinExistence type="predicted"/>
<name>A0A7J8NDZ7_9ROSI</name>
<organism evidence="1 2">
    <name type="scientific">Gossypium lobatum</name>
    <dbReference type="NCBI Taxonomy" id="34289"/>
    <lineage>
        <taxon>Eukaryota</taxon>
        <taxon>Viridiplantae</taxon>
        <taxon>Streptophyta</taxon>
        <taxon>Embryophyta</taxon>
        <taxon>Tracheophyta</taxon>
        <taxon>Spermatophyta</taxon>
        <taxon>Magnoliopsida</taxon>
        <taxon>eudicotyledons</taxon>
        <taxon>Gunneridae</taxon>
        <taxon>Pentapetalae</taxon>
        <taxon>rosids</taxon>
        <taxon>malvids</taxon>
        <taxon>Malvales</taxon>
        <taxon>Malvaceae</taxon>
        <taxon>Malvoideae</taxon>
        <taxon>Gossypium</taxon>
    </lineage>
</organism>
<evidence type="ECO:0000313" key="2">
    <source>
        <dbReference type="Proteomes" id="UP000593572"/>
    </source>
</evidence>
<sequence>MFQFAKLSLICPWIQQQFERLTYSRISGSMLTMPSRVSRCLALFRLNSRDGDKQTRTADIRHK</sequence>
<evidence type="ECO:0000313" key="1">
    <source>
        <dbReference type="EMBL" id="MBA0575126.1"/>
    </source>
</evidence>
<accession>A0A7J8NDZ7</accession>
<dbReference type="Proteomes" id="UP000593572">
    <property type="component" value="Unassembled WGS sequence"/>
</dbReference>
<feature type="non-terminal residue" evidence="1">
    <location>
        <position position="1"/>
    </location>
</feature>
<gene>
    <name evidence="1" type="ORF">Golob_025398</name>
</gene>
<dbReference type="AlphaFoldDB" id="A0A7J8NDZ7"/>
<dbReference type="EMBL" id="JABEZX010103218">
    <property type="protein sequence ID" value="MBA0575126.1"/>
    <property type="molecule type" value="Genomic_DNA"/>
</dbReference>
<reference evidence="1 2" key="1">
    <citation type="journal article" date="2019" name="Genome Biol. Evol.">
        <title>Insights into the evolution of the New World diploid cottons (Gossypium, subgenus Houzingenia) based on genome sequencing.</title>
        <authorList>
            <person name="Grover C.E."/>
            <person name="Arick M.A. 2nd"/>
            <person name="Thrash A."/>
            <person name="Conover J.L."/>
            <person name="Sanders W.S."/>
            <person name="Peterson D.G."/>
            <person name="Frelichowski J.E."/>
            <person name="Scheffler J.A."/>
            <person name="Scheffler B.E."/>
            <person name="Wendel J.F."/>
        </authorList>
    </citation>
    <scope>NUCLEOTIDE SEQUENCE [LARGE SCALE GENOMIC DNA]</scope>
    <source>
        <strain evidence="1">157</strain>
        <tissue evidence="1">Leaf</tissue>
    </source>
</reference>
<comment type="caution">
    <text evidence="1">The sequence shown here is derived from an EMBL/GenBank/DDBJ whole genome shotgun (WGS) entry which is preliminary data.</text>
</comment>